<keyword evidence="3" id="KW-1133">Transmembrane helix</keyword>
<evidence type="ECO:0000256" key="1">
    <source>
        <dbReference type="ARBA" id="ARBA00001954"/>
    </source>
</evidence>
<dbReference type="EMBL" id="AAXW01000015">
    <property type="protein sequence ID" value="EAZ91217.1"/>
    <property type="molecule type" value="Genomic_DNA"/>
</dbReference>
<dbReference type="GO" id="GO:0042284">
    <property type="term" value="F:sphingolipid delta-4 desaturase activity"/>
    <property type="evidence" value="ECO:0007669"/>
    <property type="project" value="TreeGrafter"/>
</dbReference>
<sequence>MSEQKSEEISVPSSFPIASNEIPLELHFERDLTQAKAYLSPQQVFSLEGLAQLNQLSNLKGCLQLLLHLSVIVVSGFLWLSLDNLIFKIPALIIYGFSIASMFAALHECVHYTAFANRRLNEIIGWIAGLFSFYNSTFYRSYHQWHHRYTRLQDQDPELTDLTPINLWQYLWIISGIPWWLGKFQTHFFCAIGLFHNFPYIRENARVKIQRSVQLQLLTYLVAIAVSFYYRQPWFVVGWLFPLAIGQPILRFILLAEHTDCTLDANPFANTRTTLTITPIRLLMWNMPFHAEHHFCPSIPFHALKKAHQSLLPHLKYAANGYIKFNLALIKNF</sequence>
<reference evidence="5 6" key="1">
    <citation type="submission" date="2007-03" db="EMBL/GenBank/DDBJ databases">
        <authorList>
            <person name="Stal L."/>
            <person name="Ferriera S."/>
            <person name="Johnson J."/>
            <person name="Kravitz S."/>
            <person name="Beeson K."/>
            <person name="Sutton G."/>
            <person name="Rogers Y.-H."/>
            <person name="Friedman R."/>
            <person name="Frazier M."/>
            <person name="Venter J.C."/>
        </authorList>
    </citation>
    <scope>NUCLEOTIDE SEQUENCE [LARGE SCALE GENOMIC DNA]</scope>
    <source>
        <strain evidence="5 6">CCY0110</strain>
    </source>
</reference>
<feature type="transmembrane region" description="Helical" evidence="3">
    <location>
        <begin position="236"/>
        <end position="254"/>
    </location>
</feature>
<evidence type="ECO:0000256" key="3">
    <source>
        <dbReference type="SAM" id="Phobius"/>
    </source>
</evidence>
<evidence type="ECO:0000259" key="4">
    <source>
        <dbReference type="Pfam" id="PF00487"/>
    </source>
</evidence>
<gene>
    <name evidence="5" type="ORF">CY0110_11357</name>
</gene>
<feature type="transmembrane region" description="Helical" evidence="3">
    <location>
        <begin position="213"/>
        <end position="230"/>
    </location>
</feature>
<dbReference type="GO" id="GO:0016020">
    <property type="term" value="C:membrane"/>
    <property type="evidence" value="ECO:0007669"/>
    <property type="project" value="GOC"/>
</dbReference>
<dbReference type="OrthoDB" id="9792534at2"/>
<dbReference type="InterPro" id="IPR005804">
    <property type="entry name" value="FA_desaturase_dom"/>
</dbReference>
<feature type="transmembrane region" description="Helical" evidence="3">
    <location>
        <begin position="92"/>
        <end position="111"/>
    </location>
</feature>
<keyword evidence="3" id="KW-0812">Transmembrane</keyword>
<dbReference type="eggNOG" id="COG3239">
    <property type="taxonomic scope" value="Bacteria"/>
</dbReference>
<organism evidence="5 6">
    <name type="scientific">Crocosphaera chwakensis CCY0110</name>
    <dbReference type="NCBI Taxonomy" id="391612"/>
    <lineage>
        <taxon>Bacteria</taxon>
        <taxon>Bacillati</taxon>
        <taxon>Cyanobacteriota</taxon>
        <taxon>Cyanophyceae</taxon>
        <taxon>Oscillatoriophycideae</taxon>
        <taxon>Chroococcales</taxon>
        <taxon>Aphanothecaceae</taxon>
        <taxon>Crocosphaera</taxon>
        <taxon>Crocosphaera chwakensis</taxon>
    </lineage>
</organism>
<feature type="transmembrane region" description="Helical" evidence="3">
    <location>
        <begin position="184"/>
        <end position="201"/>
    </location>
</feature>
<keyword evidence="3" id="KW-0472">Membrane</keyword>
<dbReference type="GO" id="GO:0046513">
    <property type="term" value="P:ceramide biosynthetic process"/>
    <property type="evidence" value="ECO:0007669"/>
    <property type="project" value="TreeGrafter"/>
</dbReference>
<name>A3IQE2_9CHRO</name>
<dbReference type="PANTHER" id="PTHR12879:SF8">
    <property type="entry name" value="SPHINGOLIPID DELTA(4)-DESATURASE DES1"/>
    <property type="match status" value="1"/>
</dbReference>
<feature type="transmembrane region" description="Helical" evidence="3">
    <location>
        <begin position="123"/>
        <end position="142"/>
    </location>
</feature>
<dbReference type="Proteomes" id="UP000003781">
    <property type="component" value="Unassembled WGS sequence"/>
</dbReference>
<comment type="similarity">
    <text evidence="2">Belongs to the fatty acid desaturase type 2 family.</text>
</comment>
<dbReference type="Pfam" id="PF00487">
    <property type="entry name" value="FA_desaturase"/>
    <property type="match status" value="1"/>
</dbReference>
<protein>
    <submittedName>
        <fullName evidence="5">Probable hydrocarbon oxygenase MocD</fullName>
    </submittedName>
</protein>
<keyword evidence="6" id="KW-1185">Reference proteome</keyword>
<proteinExistence type="inferred from homology"/>
<dbReference type="AlphaFoldDB" id="A3IQE2"/>
<comment type="caution">
    <text evidence="5">The sequence shown here is derived from an EMBL/GenBank/DDBJ whole genome shotgun (WGS) entry which is preliminary data.</text>
</comment>
<dbReference type="PANTHER" id="PTHR12879">
    <property type="entry name" value="SPHINGOLIPID DELTA 4 DESATURASE/C-4 HYDROXYLASE PROTEIN DES2"/>
    <property type="match status" value="1"/>
</dbReference>
<feature type="transmembrane region" description="Helical" evidence="3">
    <location>
        <begin position="62"/>
        <end position="80"/>
    </location>
</feature>
<dbReference type="RefSeq" id="WP_008275608.1">
    <property type="nucleotide sequence ID" value="NZ_AAXW01000015.1"/>
</dbReference>
<comment type="cofactor">
    <cofactor evidence="1">
        <name>Fe(2+)</name>
        <dbReference type="ChEBI" id="CHEBI:29033"/>
    </cofactor>
</comment>
<evidence type="ECO:0000313" key="5">
    <source>
        <dbReference type="EMBL" id="EAZ91217.1"/>
    </source>
</evidence>
<feature type="domain" description="Fatty acid desaturase" evidence="4">
    <location>
        <begin position="90"/>
        <end position="323"/>
    </location>
</feature>
<evidence type="ECO:0000313" key="6">
    <source>
        <dbReference type="Proteomes" id="UP000003781"/>
    </source>
</evidence>
<evidence type="ECO:0000256" key="2">
    <source>
        <dbReference type="ARBA" id="ARBA00008749"/>
    </source>
</evidence>
<accession>A3IQE2</accession>